<evidence type="ECO:0000256" key="5">
    <source>
        <dbReference type="ARBA" id="ARBA00022801"/>
    </source>
</evidence>
<evidence type="ECO:0000256" key="2">
    <source>
        <dbReference type="ARBA" id="ARBA00007353"/>
    </source>
</evidence>
<evidence type="ECO:0000256" key="9">
    <source>
        <dbReference type="ARBA" id="ARBA00049893"/>
    </source>
</evidence>
<evidence type="ECO:0000313" key="11">
    <source>
        <dbReference type="EMBL" id="PZN83454.1"/>
    </source>
</evidence>
<keyword evidence="4" id="KW-0479">Metal-binding</keyword>
<keyword evidence="5" id="KW-0378">Hydrolase</keyword>
<protein>
    <recommendedName>
        <fullName evidence="10">Purine nucleoside phosphorylase</fullName>
    </recommendedName>
</protein>
<organism evidence="11 12">
    <name type="scientific">Candidatus Methylumidiphilus alinenensis</name>
    <dbReference type="NCBI Taxonomy" id="2202197"/>
    <lineage>
        <taxon>Bacteria</taxon>
        <taxon>Pseudomonadati</taxon>
        <taxon>Pseudomonadota</taxon>
        <taxon>Gammaproteobacteria</taxon>
        <taxon>Methylococcales</taxon>
        <taxon>Candidatus Methylumidiphilus</taxon>
    </lineage>
</organism>
<dbReference type="PANTHER" id="PTHR30616:SF2">
    <property type="entry name" value="PURINE NUCLEOSIDE PHOSPHORYLASE LACC1"/>
    <property type="match status" value="1"/>
</dbReference>
<dbReference type="EMBL" id="QJPH01000187">
    <property type="protein sequence ID" value="PZN83454.1"/>
    <property type="molecule type" value="Genomic_DNA"/>
</dbReference>
<dbReference type="GO" id="GO:0017061">
    <property type="term" value="F:S-methyl-5-thioadenosine phosphorylase activity"/>
    <property type="evidence" value="ECO:0007669"/>
    <property type="project" value="UniProtKB-EC"/>
</dbReference>
<comment type="catalytic activity">
    <reaction evidence="1">
        <text>inosine + phosphate = alpha-D-ribose 1-phosphate + hypoxanthine</text>
        <dbReference type="Rhea" id="RHEA:27646"/>
        <dbReference type="ChEBI" id="CHEBI:17368"/>
        <dbReference type="ChEBI" id="CHEBI:17596"/>
        <dbReference type="ChEBI" id="CHEBI:43474"/>
        <dbReference type="ChEBI" id="CHEBI:57720"/>
        <dbReference type="EC" id="2.4.2.1"/>
    </reaction>
    <physiologicalReaction direction="left-to-right" evidence="1">
        <dbReference type="Rhea" id="RHEA:27647"/>
    </physiologicalReaction>
</comment>
<keyword evidence="3" id="KW-0808">Transferase</keyword>
<evidence type="ECO:0000256" key="6">
    <source>
        <dbReference type="ARBA" id="ARBA00022833"/>
    </source>
</evidence>
<evidence type="ECO:0000256" key="7">
    <source>
        <dbReference type="ARBA" id="ARBA00047989"/>
    </source>
</evidence>
<reference evidence="11 12" key="1">
    <citation type="journal article" date="2018" name="Aquat. Microb. Ecol.">
        <title>Gammaproteobacterial methanotrophs dominate.</title>
        <authorList>
            <person name="Rissanen A.J."/>
            <person name="Saarenheimo J."/>
            <person name="Tiirola M."/>
            <person name="Peura S."/>
            <person name="Aalto S.L."/>
            <person name="Karvinen A."/>
            <person name="Nykanen H."/>
        </authorList>
    </citation>
    <scope>NUCLEOTIDE SEQUENCE [LARGE SCALE GENOMIC DNA]</scope>
    <source>
        <strain evidence="11">AMbin10</strain>
    </source>
</reference>
<dbReference type="PANTHER" id="PTHR30616">
    <property type="entry name" value="UNCHARACTERIZED PROTEIN YFIH"/>
    <property type="match status" value="1"/>
</dbReference>
<proteinExistence type="inferred from homology"/>
<dbReference type="InterPro" id="IPR003730">
    <property type="entry name" value="Cu_polyphenol_OxRdtase"/>
</dbReference>
<evidence type="ECO:0000256" key="3">
    <source>
        <dbReference type="ARBA" id="ARBA00022679"/>
    </source>
</evidence>
<dbReference type="AlphaFoldDB" id="A0A2W4TFZ7"/>
<dbReference type="NCBIfam" id="TIGR00726">
    <property type="entry name" value="peptidoglycan editing factor PgeF"/>
    <property type="match status" value="1"/>
</dbReference>
<sequence length="243" mass="26446">MSQWWIQPDWPAQPGIRAYSTLRAGGVSQGAYASLNLAAHVGDDPAHVAANRHRLREGLQLPAEPYWLTQVHGNKAVRASAKPDPQPEADASFSDEPGVVCAVMTADCLPVLFCDREGIRVAASHAGWRGLAAGVLESTVQALGGSDLMAWLGPSIGAKAFEVGGEVRQSFSERLGDCDGAFLQIDELHWLADLYSLARMTLARVGVTEIYGGDECTFSNPRRFFSYRRDSQTGRMATLIWRE</sequence>
<dbReference type="InterPro" id="IPR038371">
    <property type="entry name" value="Cu_polyphenol_OxRdtase_sf"/>
</dbReference>
<dbReference type="GO" id="GO:0005507">
    <property type="term" value="F:copper ion binding"/>
    <property type="evidence" value="ECO:0007669"/>
    <property type="project" value="TreeGrafter"/>
</dbReference>
<evidence type="ECO:0000313" key="12">
    <source>
        <dbReference type="Proteomes" id="UP000249396"/>
    </source>
</evidence>
<comment type="catalytic activity">
    <reaction evidence="8">
        <text>adenosine + phosphate = alpha-D-ribose 1-phosphate + adenine</text>
        <dbReference type="Rhea" id="RHEA:27642"/>
        <dbReference type="ChEBI" id="CHEBI:16335"/>
        <dbReference type="ChEBI" id="CHEBI:16708"/>
        <dbReference type="ChEBI" id="CHEBI:43474"/>
        <dbReference type="ChEBI" id="CHEBI:57720"/>
        <dbReference type="EC" id="2.4.2.1"/>
    </reaction>
    <physiologicalReaction direction="left-to-right" evidence="8">
        <dbReference type="Rhea" id="RHEA:27643"/>
    </physiologicalReaction>
</comment>
<comment type="caution">
    <text evidence="11">The sequence shown here is derived from an EMBL/GenBank/DDBJ whole genome shotgun (WGS) entry which is preliminary data.</text>
</comment>
<dbReference type="SUPFAM" id="SSF64438">
    <property type="entry name" value="CNF1/YfiH-like putative cysteine hydrolases"/>
    <property type="match status" value="1"/>
</dbReference>
<dbReference type="Pfam" id="PF02578">
    <property type="entry name" value="Cu-oxidase_4"/>
    <property type="match status" value="1"/>
</dbReference>
<comment type="similarity">
    <text evidence="2 10">Belongs to the purine nucleoside phosphorylase YfiH/LACC1 family.</text>
</comment>
<dbReference type="InterPro" id="IPR011324">
    <property type="entry name" value="Cytotoxic_necrot_fac-like_cat"/>
</dbReference>
<dbReference type="Gene3D" id="3.60.140.10">
    <property type="entry name" value="CNF1/YfiH-like putative cysteine hydrolases"/>
    <property type="match status" value="1"/>
</dbReference>
<evidence type="ECO:0000256" key="1">
    <source>
        <dbReference type="ARBA" id="ARBA00000553"/>
    </source>
</evidence>
<evidence type="ECO:0000256" key="8">
    <source>
        <dbReference type="ARBA" id="ARBA00048968"/>
    </source>
</evidence>
<dbReference type="Proteomes" id="UP000249396">
    <property type="component" value="Unassembled WGS sequence"/>
</dbReference>
<comment type="catalytic activity">
    <reaction evidence="7">
        <text>adenosine + H2O + H(+) = inosine + NH4(+)</text>
        <dbReference type="Rhea" id="RHEA:24408"/>
        <dbReference type="ChEBI" id="CHEBI:15377"/>
        <dbReference type="ChEBI" id="CHEBI:15378"/>
        <dbReference type="ChEBI" id="CHEBI:16335"/>
        <dbReference type="ChEBI" id="CHEBI:17596"/>
        <dbReference type="ChEBI" id="CHEBI:28938"/>
        <dbReference type="EC" id="3.5.4.4"/>
    </reaction>
    <physiologicalReaction direction="left-to-right" evidence="7">
        <dbReference type="Rhea" id="RHEA:24409"/>
    </physiologicalReaction>
</comment>
<evidence type="ECO:0000256" key="4">
    <source>
        <dbReference type="ARBA" id="ARBA00022723"/>
    </source>
</evidence>
<name>A0A2W4TFZ7_9GAMM</name>
<dbReference type="CDD" id="cd16833">
    <property type="entry name" value="YfiH"/>
    <property type="match status" value="1"/>
</dbReference>
<keyword evidence="6" id="KW-0862">Zinc</keyword>
<comment type="catalytic activity">
    <reaction evidence="9">
        <text>S-methyl-5'-thioadenosine + phosphate = 5-(methylsulfanyl)-alpha-D-ribose 1-phosphate + adenine</text>
        <dbReference type="Rhea" id="RHEA:11852"/>
        <dbReference type="ChEBI" id="CHEBI:16708"/>
        <dbReference type="ChEBI" id="CHEBI:17509"/>
        <dbReference type="ChEBI" id="CHEBI:43474"/>
        <dbReference type="ChEBI" id="CHEBI:58533"/>
        <dbReference type="EC" id="2.4.2.28"/>
    </reaction>
    <physiologicalReaction direction="left-to-right" evidence="9">
        <dbReference type="Rhea" id="RHEA:11853"/>
    </physiologicalReaction>
</comment>
<evidence type="ECO:0000256" key="10">
    <source>
        <dbReference type="RuleBase" id="RU361274"/>
    </source>
</evidence>
<dbReference type="GO" id="GO:0016787">
    <property type="term" value="F:hydrolase activity"/>
    <property type="evidence" value="ECO:0007669"/>
    <property type="project" value="UniProtKB-KW"/>
</dbReference>
<accession>A0A2W4TFZ7</accession>
<gene>
    <name evidence="11" type="primary">pgeF</name>
    <name evidence="11" type="ORF">DM484_04625</name>
</gene>